<dbReference type="Gene3D" id="3.90.1140.10">
    <property type="entry name" value="Cyclic phosphodiesterase"/>
    <property type="match status" value="1"/>
</dbReference>
<dbReference type="Pfam" id="PF13563">
    <property type="entry name" value="2_5_RNA_ligase2"/>
    <property type="match status" value="1"/>
</dbReference>
<accession>A0A512CY93</accession>
<dbReference type="Proteomes" id="UP000321534">
    <property type="component" value="Unassembled WGS sequence"/>
</dbReference>
<organism evidence="1 2">
    <name type="scientific">Terrabacter aerolatus</name>
    <dbReference type="NCBI Taxonomy" id="422442"/>
    <lineage>
        <taxon>Bacteria</taxon>
        <taxon>Bacillati</taxon>
        <taxon>Actinomycetota</taxon>
        <taxon>Actinomycetes</taxon>
        <taxon>Micrococcales</taxon>
        <taxon>Intrasporangiaceae</taxon>
        <taxon>Terrabacter</taxon>
    </lineage>
</organism>
<sequence>MSPTGHSVLQVPVPELEPFVVARTRHYDTDYVSADPAFVHAHVTALAPFLDRDALTQEAVDLVAEIARTTSPFTFALEIVSTFPNGIVHLLPDPAAPFAALTADLWRAFPQCPPYAGRFGDVVPHLTLDALSDTVTEASTRGLVDAHVPVRCRAERLDLAWYEPGACRILHSWPLGTTA</sequence>
<protein>
    <recommendedName>
        <fullName evidence="3">2'-5' RNA ligase</fullName>
    </recommendedName>
</protein>
<comment type="caution">
    <text evidence="1">The sequence shown here is derived from an EMBL/GenBank/DDBJ whole genome shotgun (WGS) entry which is preliminary data.</text>
</comment>
<keyword evidence="2" id="KW-1185">Reference proteome</keyword>
<evidence type="ECO:0000313" key="2">
    <source>
        <dbReference type="Proteomes" id="UP000321534"/>
    </source>
</evidence>
<dbReference type="OrthoDB" id="2082235at2"/>
<evidence type="ECO:0000313" key="1">
    <source>
        <dbReference type="EMBL" id="GEO29192.1"/>
    </source>
</evidence>
<proteinExistence type="predicted"/>
<reference evidence="1 2" key="1">
    <citation type="submission" date="2019-07" db="EMBL/GenBank/DDBJ databases">
        <title>Whole genome shotgun sequence of Terrabacter aerolatus NBRC 106305.</title>
        <authorList>
            <person name="Hosoyama A."/>
            <person name="Uohara A."/>
            <person name="Ohji S."/>
            <person name="Ichikawa N."/>
        </authorList>
    </citation>
    <scope>NUCLEOTIDE SEQUENCE [LARGE SCALE GENOMIC DNA]</scope>
    <source>
        <strain evidence="1 2">NBRC 106305</strain>
    </source>
</reference>
<evidence type="ECO:0008006" key="3">
    <source>
        <dbReference type="Google" id="ProtNLM"/>
    </source>
</evidence>
<dbReference type="InterPro" id="IPR009097">
    <property type="entry name" value="Cyclic_Pdiesterase"/>
</dbReference>
<dbReference type="SUPFAM" id="SSF55144">
    <property type="entry name" value="LigT-like"/>
    <property type="match status" value="1"/>
</dbReference>
<name>A0A512CY93_9MICO</name>
<dbReference type="AlphaFoldDB" id="A0A512CY93"/>
<dbReference type="RefSeq" id="WP_147064015.1">
    <property type="nucleotide sequence ID" value="NZ_BAAARO010000008.1"/>
</dbReference>
<dbReference type="EMBL" id="BJYX01000003">
    <property type="protein sequence ID" value="GEO29192.1"/>
    <property type="molecule type" value="Genomic_DNA"/>
</dbReference>
<gene>
    <name evidence="1" type="ORF">TAE01_10020</name>
</gene>